<comment type="similarity">
    <text evidence="1">Belongs to the ATP-dependent AMP-binding enzyme family.</text>
</comment>
<dbReference type="InterPro" id="IPR000873">
    <property type="entry name" value="AMP-dep_synth/lig_dom"/>
</dbReference>
<feature type="domain" description="AMP-dependent synthetase/ligase" evidence="3">
    <location>
        <begin position="70"/>
        <end position="434"/>
    </location>
</feature>
<evidence type="ECO:0000313" key="4">
    <source>
        <dbReference type="EMBL" id="KAK4505726.1"/>
    </source>
</evidence>
<protein>
    <recommendedName>
        <fullName evidence="3">AMP-dependent synthetase/ligase domain-containing protein</fullName>
    </recommendedName>
</protein>
<dbReference type="Gene3D" id="3.30.300.30">
    <property type="match status" value="1"/>
</dbReference>
<evidence type="ECO:0000256" key="2">
    <source>
        <dbReference type="ARBA" id="ARBA00022598"/>
    </source>
</evidence>
<dbReference type="EMBL" id="JAXOVC010000002">
    <property type="protein sequence ID" value="KAK4505726.1"/>
    <property type="molecule type" value="Genomic_DNA"/>
</dbReference>
<sequence length="583" mass="63552">MQTEEQLADVDGGPLIQERSSVFSHLEEGLKKNPHGLATVAMHQRADHLSELTAGLGNETSNTSSTVCLQWTYTQLHQAALKFATGLAAHGIQPGMRIVTLIPNRVEYPLTLWMYTLLRLTLISLDPGAVTSARREELTKLMEATNPDVVMVLDDKGAKAIDQVFSGRKPPKLKIVLEGSVDGWTTIPGIAAAGSKSSIDPNQIVQQAQSDDPTRTALILFTSGTSTGTPKGCARHVASCNHVFYNKYQWGRGFTTSTRVLTSSANFRIISPAIHSGIWHKGATAIMPDPSMGAKGTIAAIRQWRINYILFIPALMYGVVADPEFADLDVSSVTDITLGGDMITRDIQARTRKAFPHAEVSTSHGMTEGGGLFRWPFFAAPFEEIPFHADISPLGLVTPGSKIRVVDPETRKTLKRNVPGELCVASESVIKHYLNNTNAEAFFHSPDNGTQYFRTGDLSMINTDGVVYILGRIKDVIKRSGVPITPAALESCIEKFTGSQTSVVAWPHAVLGQEPLVVVKGLNGKTEEGVRERVVKMFGRDYAVGDVLTLGQLGREEFPLNATGKIIKRDVVELVKSYYDKRS</sequence>
<proteinExistence type="inferred from homology"/>
<comment type="caution">
    <text evidence="4">The sequence shown here is derived from an EMBL/GenBank/DDBJ whole genome shotgun (WGS) entry which is preliminary data.</text>
</comment>
<dbReference type="SUPFAM" id="SSF56801">
    <property type="entry name" value="Acetyl-CoA synthetase-like"/>
    <property type="match status" value="1"/>
</dbReference>
<evidence type="ECO:0000256" key="1">
    <source>
        <dbReference type="ARBA" id="ARBA00006432"/>
    </source>
</evidence>
<dbReference type="Gene3D" id="3.40.50.12780">
    <property type="entry name" value="N-terminal domain of ligase-like"/>
    <property type="match status" value="1"/>
</dbReference>
<organism evidence="4 5">
    <name type="scientific">Zasmidium cellare</name>
    <name type="common">Wine cellar mold</name>
    <name type="synonym">Racodium cellare</name>
    <dbReference type="NCBI Taxonomy" id="395010"/>
    <lineage>
        <taxon>Eukaryota</taxon>
        <taxon>Fungi</taxon>
        <taxon>Dikarya</taxon>
        <taxon>Ascomycota</taxon>
        <taxon>Pezizomycotina</taxon>
        <taxon>Dothideomycetes</taxon>
        <taxon>Dothideomycetidae</taxon>
        <taxon>Mycosphaerellales</taxon>
        <taxon>Mycosphaerellaceae</taxon>
        <taxon>Zasmidium</taxon>
    </lineage>
</organism>
<dbReference type="InterPro" id="IPR042099">
    <property type="entry name" value="ANL_N_sf"/>
</dbReference>
<evidence type="ECO:0000313" key="5">
    <source>
        <dbReference type="Proteomes" id="UP001305779"/>
    </source>
</evidence>
<name>A0ABR0EVS7_ZASCE</name>
<evidence type="ECO:0000259" key="3">
    <source>
        <dbReference type="Pfam" id="PF00501"/>
    </source>
</evidence>
<dbReference type="Proteomes" id="UP001305779">
    <property type="component" value="Unassembled WGS sequence"/>
</dbReference>
<dbReference type="Pfam" id="PF00501">
    <property type="entry name" value="AMP-binding"/>
    <property type="match status" value="1"/>
</dbReference>
<keyword evidence="2" id="KW-0436">Ligase</keyword>
<keyword evidence="5" id="KW-1185">Reference proteome</keyword>
<dbReference type="PANTHER" id="PTHR24096:SF149">
    <property type="entry name" value="AMP-BINDING DOMAIN-CONTAINING PROTEIN-RELATED"/>
    <property type="match status" value="1"/>
</dbReference>
<dbReference type="InterPro" id="IPR045851">
    <property type="entry name" value="AMP-bd_C_sf"/>
</dbReference>
<reference evidence="4 5" key="1">
    <citation type="journal article" date="2023" name="G3 (Bethesda)">
        <title>A chromosome-level genome assembly of Zasmidium syzygii isolated from banana leaves.</title>
        <authorList>
            <person name="van Westerhoven A.C."/>
            <person name="Mehrabi R."/>
            <person name="Talebi R."/>
            <person name="Steentjes M.B.F."/>
            <person name="Corcolon B."/>
            <person name="Chong P.A."/>
            <person name="Kema G.H.J."/>
            <person name="Seidl M.F."/>
        </authorList>
    </citation>
    <scope>NUCLEOTIDE SEQUENCE [LARGE SCALE GENOMIC DNA]</scope>
    <source>
        <strain evidence="4 5">P124</strain>
    </source>
</reference>
<accession>A0ABR0EVS7</accession>
<gene>
    <name evidence="4" type="ORF">PRZ48_003691</name>
</gene>
<dbReference type="PANTHER" id="PTHR24096">
    <property type="entry name" value="LONG-CHAIN-FATTY-ACID--COA LIGASE"/>
    <property type="match status" value="1"/>
</dbReference>